<evidence type="ECO:0000313" key="3">
    <source>
        <dbReference type="Proteomes" id="UP001279734"/>
    </source>
</evidence>
<comment type="caution">
    <text evidence="2">The sequence shown here is derived from an EMBL/GenBank/DDBJ whole genome shotgun (WGS) entry which is preliminary data.</text>
</comment>
<reference evidence="2" key="1">
    <citation type="submission" date="2023-05" db="EMBL/GenBank/DDBJ databases">
        <title>Nepenthes gracilis genome sequencing.</title>
        <authorList>
            <person name="Fukushima K."/>
        </authorList>
    </citation>
    <scope>NUCLEOTIDE SEQUENCE</scope>
    <source>
        <strain evidence="2">SING2019-196</strain>
    </source>
</reference>
<dbReference type="EMBL" id="BSYO01000008">
    <property type="protein sequence ID" value="GMH08888.1"/>
    <property type="molecule type" value="Genomic_DNA"/>
</dbReference>
<evidence type="ECO:0000256" key="1">
    <source>
        <dbReference type="SAM" id="MobiDB-lite"/>
    </source>
</evidence>
<name>A0AAD3SCY8_NEPGR</name>
<dbReference type="AlphaFoldDB" id="A0AAD3SCY8"/>
<protein>
    <submittedName>
        <fullName evidence="2">Uncharacterized protein</fullName>
    </submittedName>
</protein>
<feature type="region of interest" description="Disordered" evidence="1">
    <location>
        <begin position="171"/>
        <end position="193"/>
    </location>
</feature>
<proteinExistence type="predicted"/>
<keyword evidence="3" id="KW-1185">Reference proteome</keyword>
<organism evidence="2 3">
    <name type="scientific">Nepenthes gracilis</name>
    <name type="common">Slender pitcher plant</name>
    <dbReference type="NCBI Taxonomy" id="150966"/>
    <lineage>
        <taxon>Eukaryota</taxon>
        <taxon>Viridiplantae</taxon>
        <taxon>Streptophyta</taxon>
        <taxon>Embryophyta</taxon>
        <taxon>Tracheophyta</taxon>
        <taxon>Spermatophyta</taxon>
        <taxon>Magnoliopsida</taxon>
        <taxon>eudicotyledons</taxon>
        <taxon>Gunneridae</taxon>
        <taxon>Pentapetalae</taxon>
        <taxon>Caryophyllales</taxon>
        <taxon>Nepenthaceae</taxon>
        <taxon>Nepenthes</taxon>
    </lineage>
</organism>
<gene>
    <name evidence="2" type="ORF">Nepgr_010728</name>
</gene>
<evidence type="ECO:0000313" key="2">
    <source>
        <dbReference type="EMBL" id="GMH08888.1"/>
    </source>
</evidence>
<feature type="region of interest" description="Disordered" evidence="1">
    <location>
        <begin position="1"/>
        <end position="22"/>
    </location>
</feature>
<accession>A0AAD3SCY8</accession>
<sequence length="193" mass="21204">MELISLPSSQISPFRSPQNSLSPSNCMEIRQVALSYSRRKSRKTRAVSLQRRAIADRHEGGFQNSYGRSSLIEEEKQELALVLGSERDSPGRIVVYQSMFQSGCGACNRIRQSEACSGVVWCVGMGVSRMGKKHTHNPGEAVNILKGAIVTADRLLAASQVERIIGPRSARSNWEKKAHQPRGPVTGANWGVK</sequence>
<dbReference type="Proteomes" id="UP001279734">
    <property type="component" value="Unassembled WGS sequence"/>
</dbReference>